<keyword evidence="6" id="KW-0813">Transport</keyword>
<keyword evidence="10" id="KW-1133">Transmembrane helix</keyword>
<protein>
    <recommendedName>
        <fullName evidence="5">Protein TIC 214</fullName>
    </recommendedName>
    <alternativeName>
        <fullName evidence="11">Translocon at the inner envelope membrane of chloroplasts 214</fullName>
    </alternativeName>
</protein>
<proteinExistence type="inferred from homology"/>
<keyword evidence="8" id="KW-1001">Plastid inner membrane</keyword>
<comment type="similarity">
    <text evidence="3">Belongs to the TIC214 family.</text>
</comment>
<evidence type="ECO:0000256" key="11">
    <source>
        <dbReference type="ARBA" id="ARBA00029978"/>
    </source>
</evidence>
<dbReference type="GO" id="GO:0015031">
    <property type="term" value="P:protein transport"/>
    <property type="evidence" value="ECO:0007669"/>
    <property type="project" value="UniProtKB-KW"/>
</dbReference>
<evidence type="ECO:0000313" key="13">
    <source>
        <dbReference type="Proteomes" id="UP001152484"/>
    </source>
</evidence>
<evidence type="ECO:0000256" key="9">
    <source>
        <dbReference type="ARBA" id="ARBA00022927"/>
    </source>
</evidence>
<evidence type="ECO:0000256" key="10">
    <source>
        <dbReference type="ARBA" id="ARBA00022989"/>
    </source>
</evidence>
<dbReference type="InterPro" id="IPR008896">
    <property type="entry name" value="TIC214"/>
</dbReference>
<comment type="caution">
    <text evidence="12">The sequence shown here is derived from an EMBL/GenBank/DDBJ whole genome shotgun (WGS) entry which is preliminary data.</text>
</comment>
<evidence type="ECO:0000256" key="2">
    <source>
        <dbReference type="ARBA" id="ARBA00004478"/>
    </source>
</evidence>
<gene>
    <name evidence="12" type="ORF">CEURO_LOCUS22849</name>
</gene>
<evidence type="ECO:0000256" key="6">
    <source>
        <dbReference type="ARBA" id="ARBA00022448"/>
    </source>
</evidence>
<evidence type="ECO:0000256" key="7">
    <source>
        <dbReference type="ARBA" id="ARBA00022692"/>
    </source>
</evidence>
<reference evidence="12" key="1">
    <citation type="submission" date="2022-07" db="EMBL/GenBank/DDBJ databases">
        <authorList>
            <person name="Macas J."/>
            <person name="Novak P."/>
            <person name="Neumann P."/>
        </authorList>
    </citation>
    <scope>NUCLEOTIDE SEQUENCE</scope>
</reference>
<comment type="function">
    <text evidence="1">Involved in protein precursor import into chloroplasts. May be part of an intermediate translocation complex acting as a protein-conducting channel at the inner envelope.</text>
</comment>
<evidence type="ECO:0000256" key="8">
    <source>
        <dbReference type="ARBA" id="ARBA00022780"/>
    </source>
</evidence>
<keyword evidence="10" id="KW-0472">Membrane</keyword>
<keyword evidence="9" id="KW-0653">Protein transport</keyword>
<comment type="subcellular location">
    <subcellularLocation>
        <location evidence="2">Plastid</location>
        <location evidence="2">Chloroplast inner membrane</location>
        <topology evidence="2">Multi-pass membrane protein</topology>
    </subcellularLocation>
</comment>
<dbReference type="GO" id="GO:0009706">
    <property type="term" value="C:chloroplast inner membrane"/>
    <property type="evidence" value="ECO:0007669"/>
    <property type="project" value="UniProtKB-SubCell"/>
</dbReference>
<keyword evidence="7" id="KW-0812">Transmembrane</keyword>
<dbReference type="Pfam" id="PF05758">
    <property type="entry name" value="Ycf1"/>
    <property type="match status" value="1"/>
</dbReference>
<evidence type="ECO:0000256" key="3">
    <source>
        <dbReference type="ARBA" id="ARBA00009956"/>
    </source>
</evidence>
<dbReference type="OrthoDB" id="1938219at2759"/>
<sequence>MRIPPLFFDRMRKKTFFSLPYLAQLKRLFRKWSSIKEFGILESTEEKKIIIKEKPKRKKKRREEIERLEIGEAWGDFSIYPNNKRFFINNPINSQKKDSITFIHNR</sequence>
<evidence type="ECO:0000313" key="12">
    <source>
        <dbReference type="EMBL" id="CAH9120748.1"/>
    </source>
</evidence>
<dbReference type="AlphaFoldDB" id="A0A9P1EPL9"/>
<comment type="subunit">
    <text evidence="4">Part of the Tic complex.</text>
</comment>
<evidence type="ECO:0000256" key="4">
    <source>
        <dbReference type="ARBA" id="ARBA00011510"/>
    </source>
</evidence>
<dbReference type="Proteomes" id="UP001152484">
    <property type="component" value="Unassembled WGS sequence"/>
</dbReference>
<evidence type="ECO:0000256" key="1">
    <source>
        <dbReference type="ARBA" id="ARBA00002515"/>
    </source>
</evidence>
<name>A0A9P1EPL9_CUSEU</name>
<keyword evidence="13" id="KW-1185">Reference proteome</keyword>
<evidence type="ECO:0000256" key="5">
    <source>
        <dbReference type="ARBA" id="ARBA00016640"/>
    </source>
</evidence>
<dbReference type="EMBL" id="CAMAPE010000421">
    <property type="protein sequence ID" value="CAH9120748.1"/>
    <property type="molecule type" value="Genomic_DNA"/>
</dbReference>
<accession>A0A9P1EPL9</accession>
<keyword evidence="8" id="KW-0934">Plastid</keyword>
<organism evidence="12 13">
    <name type="scientific">Cuscuta europaea</name>
    <name type="common">European dodder</name>
    <dbReference type="NCBI Taxonomy" id="41803"/>
    <lineage>
        <taxon>Eukaryota</taxon>
        <taxon>Viridiplantae</taxon>
        <taxon>Streptophyta</taxon>
        <taxon>Embryophyta</taxon>
        <taxon>Tracheophyta</taxon>
        <taxon>Spermatophyta</taxon>
        <taxon>Magnoliopsida</taxon>
        <taxon>eudicotyledons</taxon>
        <taxon>Gunneridae</taxon>
        <taxon>Pentapetalae</taxon>
        <taxon>asterids</taxon>
        <taxon>lamiids</taxon>
        <taxon>Solanales</taxon>
        <taxon>Convolvulaceae</taxon>
        <taxon>Cuscuteae</taxon>
        <taxon>Cuscuta</taxon>
        <taxon>Cuscuta subgen. Cuscuta</taxon>
    </lineage>
</organism>